<gene>
    <name evidence="2" type="ORF">SAMN02949497_4762</name>
</gene>
<evidence type="ECO:0000313" key="2">
    <source>
        <dbReference type="EMBL" id="SMF97906.1"/>
    </source>
</evidence>
<feature type="domain" description="MmeI-like N-terminal" evidence="1">
    <location>
        <begin position="11"/>
        <end position="159"/>
    </location>
</feature>
<dbReference type="RefSeq" id="WP_125469217.1">
    <property type="nucleotide sequence ID" value="NZ_FXAM01000007.1"/>
</dbReference>
<dbReference type="STRING" id="1760988.SAMN02949497_4762"/>
<dbReference type="Pfam" id="PF20464">
    <property type="entry name" value="MmeI_N"/>
    <property type="match status" value="1"/>
</dbReference>
<dbReference type="InterPro" id="IPR046817">
    <property type="entry name" value="MmeI_N"/>
</dbReference>
<evidence type="ECO:0000259" key="1">
    <source>
        <dbReference type="Pfam" id="PF20464"/>
    </source>
</evidence>
<keyword evidence="3" id="KW-1185">Reference proteome</keyword>
<protein>
    <recommendedName>
        <fullName evidence="1">MmeI-like N-terminal domain-containing protein</fullName>
    </recommendedName>
</protein>
<evidence type="ECO:0000313" key="3">
    <source>
        <dbReference type="Proteomes" id="UP000192923"/>
    </source>
</evidence>
<proteinExistence type="predicted"/>
<accession>A0A1Y6D5M8</accession>
<organism evidence="2 3">
    <name type="scientific">Methylomagnum ishizawai</name>
    <dbReference type="NCBI Taxonomy" id="1760988"/>
    <lineage>
        <taxon>Bacteria</taxon>
        <taxon>Pseudomonadati</taxon>
        <taxon>Pseudomonadota</taxon>
        <taxon>Gammaproteobacteria</taxon>
        <taxon>Methylococcales</taxon>
        <taxon>Methylococcaceae</taxon>
        <taxon>Methylomagnum</taxon>
    </lineage>
</organism>
<name>A0A1Y6D5M8_9GAMM</name>
<dbReference type="OrthoDB" id="9782445at2"/>
<reference evidence="2 3" key="1">
    <citation type="submission" date="2016-12" db="EMBL/GenBank/DDBJ databases">
        <authorList>
            <person name="Song W.-J."/>
            <person name="Kurnit D.M."/>
        </authorList>
    </citation>
    <scope>NUCLEOTIDE SEQUENCE [LARGE SCALE GENOMIC DNA]</scope>
    <source>
        <strain evidence="2 3">175</strain>
    </source>
</reference>
<dbReference type="EMBL" id="FXAM01000007">
    <property type="protein sequence ID" value="SMF97906.1"/>
    <property type="molecule type" value="Genomic_DNA"/>
</dbReference>
<dbReference type="AlphaFoldDB" id="A0A1Y6D5M8"/>
<sequence>MSLSWNEIKDRALNFSREWENESSEDAEAKSFWDAFFNIFGVSRKRVASFERKVKKIDGKDGYIDLLWKGILLVEHKSLGKNLDRAYKQAKDYFPGLKDIDLPRYILVSDFARFRLYDLEEDTQHEFTIKELYKNIKLFGFIAGYQTASFKEQDPVNRDVPKAS</sequence>
<dbReference type="Proteomes" id="UP000192923">
    <property type="component" value="Unassembled WGS sequence"/>
</dbReference>